<comment type="caution">
    <text evidence="2">The sequence shown here is derived from an EMBL/GenBank/DDBJ whole genome shotgun (WGS) entry which is preliminary data.</text>
</comment>
<dbReference type="Proteomes" id="UP001232343">
    <property type="component" value="Unassembled WGS sequence"/>
</dbReference>
<accession>A0ABU0D058</accession>
<feature type="compositionally biased region" description="Basic and acidic residues" evidence="1">
    <location>
        <begin position="13"/>
        <end position="25"/>
    </location>
</feature>
<dbReference type="RefSeq" id="WP_307414982.1">
    <property type="nucleotide sequence ID" value="NZ_JALIRM010000001.1"/>
</dbReference>
<reference evidence="2 3" key="1">
    <citation type="submission" date="2023-07" db="EMBL/GenBank/DDBJ databases">
        <title>Genomic Encyclopedia of Type Strains, Phase IV (KMG-IV): sequencing the most valuable type-strain genomes for metagenomic binning, comparative biology and taxonomic classification.</title>
        <authorList>
            <person name="Goeker M."/>
        </authorList>
    </citation>
    <scope>NUCLEOTIDE SEQUENCE [LARGE SCALE GENOMIC DNA]</scope>
    <source>
        <strain evidence="2 3">DSM 27848</strain>
    </source>
</reference>
<name>A0ABU0D058_9BACI</name>
<evidence type="ECO:0000313" key="3">
    <source>
        <dbReference type="Proteomes" id="UP001232343"/>
    </source>
</evidence>
<dbReference type="EMBL" id="JAUSUO010000001">
    <property type="protein sequence ID" value="MDQ0341791.1"/>
    <property type="molecule type" value="Genomic_DNA"/>
</dbReference>
<feature type="region of interest" description="Disordered" evidence="1">
    <location>
        <begin position="1"/>
        <end position="34"/>
    </location>
</feature>
<evidence type="ECO:0000256" key="1">
    <source>
        <dbReference type="SAM" id="MobiDB-lite"/>
    </source>
</evidence>
<feature type="compositionally biased region" description="Basic residues" evidence="1">
    <location>
        <begin position="1"/>
        <end position="12"/>
    </location>
</feature>
<gene>
    <name evidence="2" type="ORF">J2S14_000584</name>
</gene>
<keyword evidence="3" id="KW-1185">Reference proteome</keyword>
<proteinExistence type="predicted"/>
<protein>
    <submittedName>
        <fullName evidence="2">Uncharacterized protein</fullName>
    </submittedName>
</protein>
<sequence length="103" mass="12241">MSSSKAKKHRQKLIREGRRNPEENRSPFAFSDMRTRTTKTKKDQLYKIKYKNHSSHNGNDGFYFFARIANKIHSILLRIYLEFTNALLPVTYIDQTAHLRIIK</sequence>
<evidence type="ECO:0000313" key="2">
    <source>
        <dbReference type="EMBL" id="MDQ0341791.1"/>
    </source>
</evidence>
<organism evidence="2 3">
    <name type="scientific">Lederbergia wuyishanensis</name>
    <dbReference type="NCBI Taxonomy" id="1347903"/>
    <lineage>
        <taxon>Bacteria</taxon>
        <taxon>Bacillati</taxon>
        <taxon>Bacillota</taxon>
        <taxon>Bacilli</taxon>
        <taxon>Bacillales</taxon>
        <taxon>Bacillaceae</taxon>
        <taxon>Lederbergia</taxon>
    </lineage>
</organism>